<dbReference type="Proteomes" id="UP000027451">
    <property type="component" value="Unassembled WGS sequence"/>
</dbReference>
<protein>
    <recommendedName>
        <fullName evidence="2">DUF2382 domain-containing protein</fullName>
    </recommendedName>
</protein>
<sequence length="153" mass="17228">MSADDKPTTPNATNADSSGTSDELRLSAVQEELSVDVKRTETGAVRVRKVVHEEMQPVSMRLSAEEVEVRRVAVNRPVEERAEPRREGDTLIIPVYEYVPVVRMQLTLKEEVHVTTRETQQDVVHQVLLNSEELVVERREGTSGKWKPDPDAG</sequence>
<dbReference type="Pfam" id="PF09557">
    <property type="entry name" value="DUF2382"/>
    <property type="match status" value="1"/>
</dbReference>
<feature type="compositionally biased region" description="Polar residues" evidence="1">
    <location>
        <begin position="8"/>
        <end position="21"/>
    </location>
</feature>
<feature type="region of interest" description="Disordered" evidence="1">
    <location>
        <begin position="1"/>
        <end position="25"/>
    </location>
</feature>
<dbReference type="InterPro" id="IPR019060">
    <property type="entry name" value="DUF2382"/>
</dbReference>
<reference evidence="3 4" key="1">
    <citation type="submission" date="2014-03" db="EMBL/GenBank/DDBJ databases">
        <title>Draft Genome Sequences of Four Burkholderia Strains.</title>
        <authorList>
            <person name="Liu X.Y."/>
            <person name="Li C.X."/>
            <person name="Xu J.H."/>
        </authorList>
    </citation>
    <scope>NUCLEOTIDE SEQUENCE [LARGE SCALE GENOMIC DNA]</scope>
    <source>
        <strain evidence="3 4">OP-1</strain>
    </source>
</reference>
<dbReference type="PANTHER" id="PTHR38463">
    <property type="entry name" value="STRESS RESPONSE PROTEIN YSNF"/>
    <property type="match status" value="1"/>
</dbReference>
<dbReference type="RefSeq" id="WP_008346665.1">
    <property type="nucleotide sequence ID" value="NZ_CP084286.1"/>
</dbReference>
<evidence type="ECO:0000313" key="4">
    <source>
        <dbReference type="Proteomes" id="UP000027451"/>
    </source>
</evidence>
<dbReference type="InterPro" id="IPR052967">
    <property type="entry name" value="Stress_Response_Assoc"/>
</dbReference>
<proteinExistence type="predicted"/>
<dbReference type="PANTHER" id="PTHR38463:SF1">
    <property type="entry name" value="STRESS RESPONSE PROTEIN YSNF"/>
    <property type="match status" value="1"/>
</dbReference>
<organism evidence="3 4">
    <name type="scientific">Caballeronia zhejiangensis</name>
    <dbReference type="NCBI Taxonomy" id="871203"/>
    <lineage>
        <taxon>Bacteria</taxon>
        <taxon>Pseudomonadati</taxon>
        <taxon>Pseudomonadota</taxon>
        <taxon>Betaproteobacteria</taxon>
        <taxon>Burkholderiales</taxon>
        <taxon>Burkholderiaceae</taxon>
        <taxon>Caballeronia</taxon>
    </lineage>
</organism>
<dbReference type="OrthoDB" id="8757728at2"/>
<feature type="domain" description="DUF2382" evidence="2">
    <location>
        <begin position="28"/>
        <end position="136"/>
    </location>
</feature>
<name>A0A656QRZ3_9BURK</name>
<dbReference type="AlphaFoldDB" id="A0A656QRZ3"/>
<gene>
    <name evidence="3" type="ORF">BG60_02330</name>
</gene>
<dbReference type="EMBL" id="JFHD01000001">
    <property type="protein sequence ID" value="KDR34006.1"/>
    <property type="molecule type" value="Genomic_DNA"/>
</dbReference>
<keyword evidence="4" id="KW-1185">Reference proteome</keyword>
<accession>A0A656QRZ3</accession>
<evidence type="ECO:0000256" key="1">
    <source>
        <dbReference type="SAM" id="MobiDB-lite"/>
    </source>
</evidence>
<comment type="caution">
    <text evidence="3">The sequence shown here is derived from an EMBL/GenBank/DDBJ whole genome shotgun (WGS) entry which is preliminary data.</text>
</comment>
<evidence type="ECO:0000259" key="2">
    <source>
        <dbReference type="Pfam" id="PF09557"/>
    </source>
</evidence>
<evidence type="ECO:0000313" key="3">
    <source>
        <dbReference type="EMBL" id="KDR34006.1"/>
    </source>
</evidence>